<feature type="chain" id="PRO_5044195899" evidence="2">
    <location>
        <begin position="20"/>
        <end position="142"/>
    </location>
</feature>
<comment type="caution">
    <text evidence="3">The sequence shown here is derived from an EMBL/GenBank/DDBJ whole genome shotgun (WGS) entry which is preliminary data.</text>
</comment>
<dbReference type="EMBL" id="JAHDYR010000003">
    <property type="protein sequence ID" value="KAG9397251.1"/>
    <property type="molecule type" value="Genomic_DNA"/>
</dbReference>
<feature type="transmembrane region" description="Helical" evidence="1">
    <location>
        <begin position="58"/>
        <end position="78"/>
    </location>
</feature>
<feature type="signal peptide" evidence="2">
    <location>
        <begin position="1"/>
        <end position="19"/>
    </location>
</feature>
<name>A0A8J6C158_9EUKA</name>
<sequence>MFKSHYLLVLAICMAFSACKRTIEDNNNNNNTGESQKYEPKGHMSHDYRNPSEMIHKSVHYIVALAIFLLFIACFLKLARCVLCGVPRTVIRLISSVLFIMSLASIVASFALYWTTFELKWLIQVLPMMVGLALICGRIVFK</sequence>
<keyword evidence="1" id="KW-0812">Transmembrane</keyword>
<keyword evidence="1" id="KW-1133">Transmembrane helix</keyword>
<dbReference type="UniPathway" id="UPA00378"/>
<feature type="transmembrane region" description="Helical" evidence="1">
    <location>
        <begin position="121"/>
        <end position="141"/>
    </location>
</feature>
<evidence type="ECO:0000256" key="2">
    <source>
        <dbReference type="SAM" id="SignalP"/>
    </source>
</evidence>
<dbReference type="AlphaFoldDB" id="A0A8J6C158"/>
<protein>
    <submittedName>
        <fullName evidence="3">Uncharacterized protein</fullName>
    </submittedName>
</protein>
<gene>
    <name evidence="3" type="ORF">J8273_1166</name>
</gene>
<organism evidence="3 4">
    <name type="scientific">Carpediemonas membranifera</name>
    <dbReference type="NCBI Taxonomy" id="201153"/>
    <lineage>
        <taxon>Eukaryota</taxon>
        <taxon>Metamonada</taxon>
        <taxon>Carpediemonas-like organisms</taxon>
        <taxon>Carpediemonas</taxon>
    </lineage>
</organism>
<feature type="transmembrane region" description="Helical" evidence="1">
    <location>
        <begin position="90"/>
        <end position="115"/>
    </location>
</feature>
<proteinExistence type="predicted"/>
<dbReference type="Proteomes" id="UP000717585">
    <property type="component" value="Unassembled WGS sequence"/>
</dbReference>
<dbReference type="PROSITE" id="PS51257">
    <property type="entry name" value="PROKAR_LIPOPROTEIN"/>
    <property type="match status" value="1"/>
</dbReference>
<keyword evidence="4" id="KW-1185">Reference proteome</keyword>
<evidence type="ECO:0000313" key="4">
    <source>
        <dbReference type="Proteomes" id="UP000717585"/>
    </source>
</evidence>
<keyword evidence="1" id="KW-0472">Membrane</keyword>
<accession>A0A8J6C158</accession>
<reference evidence="3" key="1">
    <citation type="submission" date="2021-05" db="EMBL/GenBank/DDBJ databases">
        <title>A free-living protist that lacks canonical eukaryotic 1 DNA replication and segregation systems.</title>
        <authorList>
            <person name="Salas-Leiva D.E."/>
            <person name="Tromer E.C."/>
            <person name="Curtis B.A."/>
            <person name="Jerlstrom-Hultqvist J."/>
            <person name="Kolisko M."/>
            <person name="Yi Z."/>
            <person name="Salas-Leiva J.S."/>
            <person name="Gallot-Lavallee L."/>
            <person name="Kops G.J.P.L."/>
            <person name="Archibald J.M."/>
            <person name="Simpson A.G.B."/>
            <person name="Roger A.J."/>
        </authorList>
    </citation>
    <scope>NUCLEOTIDE SEQUENCE</scope>
    <source>
        <strain evidence="3">BICM</strain>
    </source>
</reference>
<evidence type="ECO:0000313" key="3">
    <source>
        <dbReference type="EMBL" id="KAG9397251.1"/>
    </source>
</evidence>
<keyword evidence="2" id="KW-0732">Signal</keyword>
<evidence type="ECO:0000256" key="1">
    <source>
        <dbReference type="SAM" id="Phobius"/>
    </source>
</evidence>